<feature type="non-terminal residue" evidence="1">
    <location>
        <position position="193"/>
    </location>
</feature>
<organism evidence="1 2">
    <name type="scientific">Racocetra persica</name>
    <dbReference type="NCBI Taxonomy" id="160502"/>
    <lineage>
        <taxon>Eukaryota</taxon>
        <taxon>Fungi</taxon>
        <taxon>Fungi incertae sedis</taxon>
        <taxon>Mucoromycota</taxon>
        <taxon>Glomeromycotina</taxon>
        <taxon>Glomeromycetes</taxon>
        <taxon>Diversisporales</taxon>
        <taxon>Gigasporaceae</taxon>
        <taxon>Racocetra</taxon>
    </lineage>
</organism>
<protein>
    <submittedName>
        <fullName evidence="1">23685_t:CDS:1</fullName>
    </submittedName>
</protein>
<gene>
    <name evidence="1" type="ORF">RPERSI_LOCUS23922</name>
</gene>
<evidence type="ECO:0000313" key="2">
    <source>
        <dbReference type="Proteomes" id="UP000789920"/>
    </source>
</evidence>
<keyword evidence="2" id="KW-1185">Reference proteome</keyword>
<dbReference type="EMBL" id="CAJVQC010075820">
    <property type="protein sequence ID" value="CAG8814137.1"/>
    <property type="molecule type" value="Genomic_DNA"/>
</dbReference>
<reference evidence="1" key="1">
    <citation type="submission" date="2021-06" db="EMBL/GenBank/DDBJ databases">
        <authorList>
            <person name="Kallberg Y."/>
            <person name="Tangrot J."/>
            <person name="Rosling A."/>
        </authorList>
    </citation>
    <scope>NUCLEOTIDE SEQUENCE</scope>
    <source>
        <strain evidence="1">MA461A</strain>
    </source>
</reference>
<feature type="non-terminal residue" evidence="1">
    <location>
        <position position="1"/>
    </location>
</feature>
<dbReference type="Proteomes" id="UP000789920">
    <property type="component" value="Unassembled WGS sequence"/>
</dbReference>
<evidence type="ECO:0000313" key="1">
    <source>
        <dbReference type="EMBL" id="CAG8814137.1"/>
    </source>
</evidence>
<sequence length="193" mass="22404">SDILQIFINLSEKDGLVDVEKVTDYIIDIIFAAIHTTSQTITNVLYEYGARPEYWKELLEENERISCEVKDGYLTRQDVKKMIKLDSFIRETLRIWQPIVGIEHKTLNDSFTFSNAEIHGTDQNANIFDGFQHIEKNTQATKTGREYVPFGLGRHACPGRFFALHLIKITMYLLIQKYKIVTEGRNIIRPNYA</sequence>
<comment type="caution">
    <text evidence="1">The sequence shown here is derived from an EMBL/GenBank/DDBJ whole genome shotgun (WGS) entry which is preliminary data.</text>
</comment>
<accession>A0ACA9RVZ9</accession>
<name>A0ACA9RVZ9_9GLOM</name>
<proteinExistence type="predicted"/>